<evidence type="ECO:0000313" key="2">
    <source>
        <dbReference type="Proteomes" id="UP000182258"/>
    </source>
</evidence>
<gene>
    <name evidence="1" type="ORF">SAMN04488059_12710</name>
</gene>
<protein>
    <submittedName>
        <fullName evidence="1">Uncharacterized protein</fullName>
    </submittedName>
</protein>
<accession>A0A1I1QA51</accession>
<name>A0A1I1QA51_9HYPH</name>
<reference evidence="1 2" key="1">
    <citation type="submission" date="2016-10" db="EMBL/GenBank/DDBJ databases">
        <authorList>
            <person name="de Groot N.N."/>
        </authorList>
    </citation>
    <scope>NUCLEOTIDE SEQUENCE [LARGE SCALE GENOMIC DNA]</scope>
    <source>
        <strain evidence="1 2">CGMCC 1.10210</strain>
    </source>
</reference>
<dbReference type="Proteomes" id="UP000182258">
    <property type="component" value="Unassembled WGS sequence"/>
</dbReference>
<evidence type="ECO:0000313" key="1">
    <source>
        <dbReference type="EMBL" id="SFD18832.1"/>
    </source>
</evidence>
<proteinExistence type="predicted"/>
<organism evidence="1 2">
    <name type="scientific">Devosia psychrophila</name>
    <dbReference type="NCBI Taxonomy" id="728005"/>
    <lineage>
        <taxon>Bacteria</taxon>
        <taxon>Pseudomonadati</taxon>
        <taxon>Pseudomonadota</taxon>
        <taxon>Alphaproteobacteria</taxon>
        <taxon>Hyphomicrobiales</taxon>
        <taxon>Devosiaceae</taxon>
        <taxon>Devosia</taxon>
    </lineage>
</organism>
<dbReference type="EMBL" id="FOMB01000027">
    <property type="protein sequence ID" value="SFD18832.1"/>
    <property type="molecule type" value="Genomic_DNA"/>
</dbReference>
<sequence>MTEFTLRDVSNRIVFHRSRFEIDHNSNREAAVGGKVAIRLFTRAASAIAGDALTSTVAFKSP</sequence>
<dbReference type="AlphaFoldDB" id="A0A1I1QA51"/>